<dbReference type="InParanoid" id="A0A6J2W118"/>
<dbReference type="GeneID" id="115818597"/>
<dbReference type="Pfam" id="PF05760">
    <property type="entry name" value="IER"/>
    <property type="match status" value="1"/>
</dbReference>
<accession>A0A6J2W118</accession>
<sequence length="179" mass="20023">MDMDVEAKRIMALSITKLYSSRTQRGGLRLHRSLLLSMVMRSARDIYHSARLQSEEQTVPCVQELATEEPMDTSKDQGEVIDTTPTTASDIPTVECGDKEVEEDDKENNCLEKSDRQSRKRRGKTAVEPDFLPLKKARMETEEEKHVTQGAVLRTNNGNSCRPVDTLTPLPINCAVGAC</sequence>
<dbReference type="InterPro" id="IPR008653">
    <property type="entry name" value="IER"/>
</dbReference>
<evidence type="ECO:0000313" key="4">
    <source>
        <dbReference type="RefSeq" id="XP_030637873.1"/>
    </source>
</evidence>
<protein>
    <submittedName>
        <fullName evidence="4">Immediate early response 2b</fullName>
    </submittedName>
</protein>
<dbReference type="CTD" id="100331484"/>
<dbReference type="Proteomes" id="UP000504632">
    <property type="component" value="Chromosome 8"/>
</dbReference>
<evidence type="ECO:0000256" key="2">
    <source>
        <dbReference type="SAM" id="MobiDB-lite"/>
    </source>
</evidence>
<feature type="region of interest" description="Disordered" evidence="2">
    <location>
        <begin position="66"/>
        <end position="128"/>
    </location>
</feature>
<dbReference type="FunCoup" id="A0A6J2W118">
    <property type="interactions" value="228"/>
</dbReference>
<dbReference type="OrthoDB" id="8937180at2759"/>
<name>A0A6J2W118_CHACN</name>
<gene>
    <name evidence="4" type="primary">ier2b</name>
</gene>
<comment type="similarity">
    <text evidence="1">Belongs to the IER family.</text>
</comment>
<proteinExistence type="inferred from homology"/>
<dbReference type="AlphaFoldDB" id="A0A6J2W118"/>
<evidence type="ECO:0000256" key="1">
    <source>
        <dbReference type="ARBA" id="ARBA00006186"/>
    </source>
</evidence>
<evidence type="ECO:0000313" key="3">
    <source>
        <dbReference type="Proteomes" id="UP000504632"/>
    </source>
</evidence>
<keyword evidence="3" id="KW-1185">Reference proteome</keyword>
<dbReference type="PANTHER" id="PTHR15895">
    <property type="entry name" value="IMMEDIATE EARLY RESPONSE GENE"/>
    <property type="match status" value="1"/>
</dbReference>
<organism evidence="3 4">
    <name type="scientific">Chanos chanos</name>
    <name type="common">Milkfish</name>
    <name type="synonym">Mugil chanos</name>
    <dbReference type="NCBI Taxonomy" id="29144"/>
    <lineage>
        <taxon>Eukaryota</taxon>
        <taxon>Metazoa</taxon>
        <taxon>Chordata</taxon>
        <taxon>Craniata</taxon>
        <taxon>Vertebrata</taxon>
        <taxon>Euteleostomi</taxon>
        <taxon>Actinopterygii</taxon>
        <taxon>Neopterygii</taxon>
        <taxon>Teleostei</taxon>
        <taxon>Ostariophysi</taxon>
        <taxon>Gonorynchiformes</taxon>
        <taxon>Chanidae</taxon>
        <taxon>Chanos</taxon>
    </lineage>
</organism>
<reference evidence="4" key="1">
    <citation type="submission" date="2025-08" db="UniProtKB">
        <authorList>
            <consortium name="RefSeq"/>
        </authorList>
    </citation>
    <scope>IDENTIFICATION</scope>
</reference>
<dbReference type="RefSeq" id="XP_030637873.1">
    <property type="nucleotide sequence ID" value="XM_030782013.1"/>
</dbReference>
<feature type="compositionally biased region" description="Basic and acidic residues" evidence="2">
    <location>
        <begin position="107"/>
        <end position="117"/>
    </location>
</feature>